<evidence type="ECO:0000313" key="2">
    <source>
        <dbReference type="Proteomes" id="UP001629235"/>
    </source>
</evidence>
<dbReference type="EMBL" id="JAQQDW010000003">
    <property type="protein sequence ID" value="MFM0102429.1"/>
    <property type="molecule type" value="Genomic_DNA"/>
</dbReference>
<keyword evidence="2" id="KW-1185">Reference proteome</keyword>
<reference evidence="1 2" key="1">
    <citation type="journal article" date="2024" name="Chem. Sci.">
        <title>Discovery of megapolipeptins by genome mining of a Burkholderiales bacteria collection.</title>
        <authorList>
            <person name="Paulo B.S."/>
            <person name="Recchia M.J.J."/>
            <person name="Lee S."/>
            <person name="Fergusson C.H."/>
            <person name="Romanowski S.B."/>
            <person name="Hernandez A."/>
            <person name="Krull N."/>
            <person name="Liu D.Y."/>
            <person name="Cavanagh H."/>
            <person name="Bos A."/>
            <person name="Gray C.A."/>
            <person name="Murphy B.T."/>
            <person name="Linington R.G."/>
            <person name="Eustaquio A.S."/>
        </authorList>
    </citation>
    <scope>NUCLEOTIDE SEQUENCE [LARGE SCALE GENOMIC DNA]</scope>
    <source>
        <strain evidence="1 2">RL18-126-BIB-B</strain>
    </source>
</reference>
<accession>A0ACC7N656</accession>
<sequence length="613" mass="66460">MCAGLHTGLEVDAYADANASASALLRLAAILDTQCRHADAATLLRAAQIAVPPLPGVQARLALSLSAAGEHAAAREQFEIVRRGDASANAASVDKSPVESRLHLAFSRTLLALDAPEEALAQAERAVADNADDACAHAARGDALAALLRLADALSAYQRAAMLQPSLAWAHYGIGTMFIELGRPMAALQGLSYALELSERMQLDTGAVAQACTPPAPLSFPCLPVHASSTSAICESIGLAWAKGCQLAQALPWFERALELEPNRATALRHMGNALAMMRADDAALACLQAARRVRPDWDKAWLDEAGLLLRRGDYAEGWRAYGKREGQRLLESLPSCWSGEEPLADKTILLVAEQGLGDTIQFARYAPQVAALAQRVILEVQLPLRPLFDEVGRDWGVEIVARGDARPDGDHQCLLLSLPRILRTTPDATPEPGGYLRAPVARRALWRERLAARSATGRLRVGLAPAGNPQFKNDALRSIPLAAFEACFDLPGVDWVIPQPEIRDADRAVLERHAGVISFGAQLDDFADTAALLEELDLVISVDTSIAHLAGALARPVWILLPHFPDWRWMHDRADTPWYPSARLFRQTVAHDWDGVIKRVRDELSLRVARFA</sequence>
<proteinExistence type="predicted"/>
<comment type="caution">
    <text evidence="1">The sequence shown here is derived from an EMBL/GenBank/DDBJ whole genome shotgun (WGS) entry which is preliminary data.</text>
</comment>
<gene>
    <name evidence="1" type="ORF">PQR01_02705</name>
</gene>
<organism evidence="1 2">
    <name type="scientific">Paraburkholderia rhynchosiae</name>
    <dbReference type="NCBI Taxonomy" id="487049"/>
    <lineage>
        <taxon>Bacteria</taxon>
        <taxon>Pseudomonadati</taxon>
        <taxon>Pseudomonadota</taxon>
        <taxon>Betaproteobacteria</taxon>
        <taxon>Burkholderiales</taxon>
        <taxon>Burkholderiaceae</taxon>
        <taxon>Paraburkholderia</taxon>
    </lineage>
</organism>
<evidence type="ECO:0000313" key="1">
    <source>
        <dbReference type="EMBL" id="MFM0102429.1"/>
    </source>
</evidence>
<name>A0ACC7N656_9BURK</name>
<dbReference type="Proteomes" id="UP001629235">
    <property type="component" value="Unassembled WGS sequence"/>
</dbReference>
<protein>
    <submittedName>
        <fullName evidence="1">Tetratricopeptide repeat-containing glycosyltransferase family protein</fullName>
    </submittedName>
</protein>